<dbReference type="Gene3D" id="1.10.510.10">
    <property type="entry name" value="Transferase(Phosphotransferase) domain 1"/>
    <property type="match status" value="1"/>
</dbReference>
<keyword evidence="13" id="KW-1185">Reference proteome</keyword>
<dbReference type="PROSITE" id="PS50011">
    <property type="entry name" value="PROTEIN_KINASE_DOM"/>
    <property type="match status" value="1"/>
</dbReference>
<evidence type="ECO:0000256" key="1">
    <source>
        <dbReference type="ARBA" id="ARBA00012513"/>
    </source>
</evidence>
<dbReference type="EC" id="2.7.11.1" evidence="1"/>
<dbReference type="GO" id="GO:0000245">
    <property type="term" value="P:spliceosomal complex assembly"/>
    <property type="evidence" value="ECO:0007669"/>
    <property type="project" value="TreeGrafter"/>
</dbReference>
<organism evidence="12 13">
    <name type="scientific">Hypsizygus marmoreus</name>
    <name type="common">White beech mushroom</name>
    <name type="synonym">Agaricus marmoreus</name>
    <dbReference type="NCBI Taxonomy" id="39966"/>
    <lineage>
        <taxon>Eukaryota</taxon>
        <taxon>Fungi</taxon>
        <taxon>Dikarya</taxon>
        <taxon>Basidiomycota</taxon>
        <taxon>Agaricomycotina</taxon>
        <taxon>Agaricomycetes</taxon>
        <taxon>Agaricomycetidae</taxon>
        <taxon>Agaricales</taxon>
        <taxon>Tricholomatineae</taxon>
        <taxon>Lyophyllaceae</taxon>
        <taxon>Hypsizygus</taxon>
    </lineage>
</organism>
<keyword evidence="2 10" id="KW-0723">Serine/threonine-protein kinase</keyword>
<dbReference type="Proteomes" id="UP000076154">
    <property type="component" value="Unassembled WGS sequence"/>
</dbReference>
<accession>A0A369KCT2</accession>
<evidence type="ECO:0000256" key="7">
    <source>
        <dbReference type="ARBA" id="ARBA00047899"/>
    </source>
</evidence>
<comment type="caution">
    <text evidence="12">The sequence shown here is derived from an EMBL/GenBank/DDBJ whole genome shotgun (WGS) entry which is preliminary data.</text>
</comment>
<comment type="catalytic activity">
    <reaction evidence="7">
        <text>L-threonyl-[protein] + ATP = O-phospho-L-threonyl-[protein] + ADP + H(+)</text>
        <dbReference type="Rhea" id="RHEA:46608"/>
        <dbReference type="Rhea" id="RHEA-COMP:11060"/>
        <dbReference type="Rhea" id="RHEA-COMP:11605"/>
        <dbReference type="ChEBI" id="CHEBI:15378"/>
        <dbReference type="ChEBI" id="CHEBI:30013"/>
        <dbReference type="ChEBI" id="CHEBI:30616"/>
        <dbReference type="ChEBI" id="CHEBI:61977"/>
        <dbReference type="ChEBI" id="CHEBI:456216"/>
        <dbReference type="EC" id="2.7.11.1"/>
    </reaction>
</comment>
<dbReference type="PANTHER" id="PTHR47634:SF9">
    <property type="entry name" value="PROTEIN KINASE DOMAIN-CONTAINING PROTEIN-RELATED"/>
    <property type="match status" value="1"/>
</dbReference>
<feature type="domain" description="Protein kinase" evidence="11">
    <location>
        <begin position="67"/>
        <end position="422"/>
    </location>
</feature>
<dbReference type="InterPro" id="IPR017441">
    <property type="entry name" value="Protein_kinase_ATP_BS"/>
</dbReference>
<name>A0A369KCT2_HYPMA</name>
<proteinExistence type="inferred from homology"/>
<dbReference type="PROSITE" id="PS00107">
    <property type="entry name" value="PROTEIN_KINASE_ATP"/>
    <property type="match status" value="1"/>
</dbReference>
<dbReference type="GO" id="GO:0005524">
    <property type="term" value="F:ATP binding"/>
    <property type="evidence" value="ECO:0007669"/>
    <property type="project" value="UniProtKB-UniRule"/>
</dbReference>
<keyword evidence="6 9" id="KW-0067">ATP-binding</keyword>
<keyword evidence="5 12" id="KW-0418">Kinase</keyword>
<gene>
    <name evidence="12" type="primary">SRPK_4</name>
    <name evidence="12" type="ORF">Hypma_014820</name>
</gene>
<evidence type="ECO:0000256" key="6">
    <source>
        <dbReference type="ARBA" id="ARBA00022840"/>
    </source>
</evidence>
<dbReference type="OrthoDB" id="5979581at2759"/>
<dbReference type="InterPro" id="IPR011009">
    <property type="entry name" value="Kinase-like_dom_sf"/>
</dbReference>
<sequence length="423" mass="46921">MQVLRRATRYGSLFLACSLKTTHMHSLSAAPLPKPAWLALIEPLAEYRQGGYHPTRIGDVFGEAGRYEVRTKLGWGVYSTVWLARDTSTSDGVAVALKIMQAEASYVPQLHEAEHLQRLRNTDPQSPGHPHIVQLLDTFAHDGPNGRHECLVTEVLCCDMDILRRTAFPHRRIPVGLAKRITRDMLLALDYAHNTCGIIHTDVKLSNIMMRPPGPPYLSSEITTENMEYTAVQPDGSLVHLVALASLPYPDGDPQDPHTWESCFLKLVDFGVACDVEKTAEHWAPLICSPALRPPEVVVGAGWGKPVDIWSLGCCLYEMLVGRSMLPPNIPHEVVPIAQMEIFGEYPVSLVKRGKYSSRFFLEDGSPPDSYSDHCGIEALAKTKSGGAVELSPDCVDFFKRMMAYEPSERATAQELLEHPFLA</sequence>
<dbReference type="SMART" id="SM00220">
    <property type="entry name" value="S_TKc"/>
    <property type="match status" value="1"/>
</dbReference>
<comment type="similarity">
    <text evidence="10">Belongs to the protein kinase superfamily.</text>
</comment>
<dbReference type="SUPFAM" id="SSF56112">
    <property type="entry name" value="Protein kinase-like (PK-like)"/>
    <property type="match status" value="1"/>
</dbReference>
<comment type="catalytic activity">
    <reaction evidence="8">
        <text>L-seryl-[protein] + ATP = O-phospho-L-seryl-[protein] + ADP + H(+)</text>
        <dbReference type="Rhea" id="RHEA:17989"/>
        <dbReference type="Rhea" id="RHEA-COMP:9863"/>
        <dbReference type="Rhea" id="RHEA-COMP:11604"/>
        <dbReference type="ChEBI" id="CHEBI:15378"/>
        <dbReference type="ChEBI" id="CHEBI:29999"/>
        <dbReference type="ChEBI" id="CHEBI:30616"/>
        <dbReference type="ChEBI" id="CHEBI:83421"/>
        <dbReference type="ChEBI" id="CHEBI:456216"/>
        <dbReference type="EC" id="2.7.11.1"/>
    </reaction>
</comment>
<keyword evidence="3" id="KW-0808">Transferase</keyword>
<dbReference type="GO" id="GO:0050684">
    <property type="term" value="P:regulation of mRNA processing"/>
    <property type="evidence" value="ECO:0007669"/>
    <property type="project" value="TreeGrafter"/>
</dbReference>
<evidence type="ECO:0000256" key="9">
    <source>
        <dbReference type="PROSITE-ProRule" id="PRU10141"/>
    </source>
</evidence>
<dbReference type="EMBL" id="LUEZ02000010">
    <property type="protein sequence ID" value="RDB28746.1"/>
    <property type="molecule type" value="Genomic_DNA"/>
</dbReference>
<evidence type="ECO:0000259" key="11">
    <source>
        <dbReference type="PROSITE" id="PS50011"/>
    </source>
</evidence>
<evidence type="ECO:0000313" key="12">
    <source>
        <dbReference type="EMBL" id="RDB28746.1"/>
    </source>
</evidence>
<evidence type="ECO:0000256" key="2">
    <source>
        <dbReference type="ARBA" id="ARBA00022527"/>
    </source>
</evidence>
<dbReference type="InParanoid" id="A0A369KCT2"/>
<dbReference type="InterPro" id="IPR008271">
    <property type="entry name" value="Ser/Thr_kinase_AS"/>
</dbReference>
<dbReference type="Gene3D" id="3.30.200.20">
    <property type="entry name" value="Phosphorylase Kinase, domain 1"/>
    <property type="match status" value="1"/>
</dbReference>
<dbReference type="AlphaFoldDB" id="A0A369KCT2"/>
<dbReference type="GO" id="GO:0005737">
    <property type="term" value="C:cytoplasm"/>
    <property type="evidence" value="ECO:0007669"/>
    <property type="project" value="TreeGrafter"/>
</dbReference>
<dbReference type="InterPro" id="IPR000719">
    <property type="entry name" value="Prot_kinase_dom"/>
</dbReference>
<dbReference type="PROSITE" id="PS00108">
    <property type="entry name" value="PROTEIN_KINASE_ST"/>
    <property type="match status" value="1"/>
</dbReference>
<dbReference type="STRING" id="39966.A0A369KCT2"/>
<evidence type="ECO:0000313" key="13">
    <source>
        <dbReference type="Proteomes" id="UP000076154"/>
    </source>
</evidence>
<evidence type="ECO:0000256" key="8">
    <source>
        <dbReference type="ARBA" id="ARBA00048679"/>
    </source>
</evidence>
<evidence type="ECO:0000256" key="3">
    <source>
        <dbReference type="ARBA" id="ARBA00022679"/>
    </source>
</evidence>
<dbReference type="GO" id="GO:0004674">
    <property type="term" value="F:protein serine/threonine kinase activity"/>
    <property type="evidence" value="ECO:0007669"/>
    <property type="project" value="UniProtKB-KW"/>
</dbReference>
<dbReference type="PANTHER" id="PTHR47634">
    <property type="entry name" value="PROTEIN KINASE DOMAIN-CONTAINING PROTEIN-RELATED"/>
    <property type="match status" value="1"/>
</dbReference>
<evidence type="ECO:0000256" key="5">
    <source>
        <dbReference type="ARBA" id="ARBA00022777"/>
    </source>
</evidence>
<feature type="binding site" evidence="9">
    <location>
        <position position="98"/>
    </location>
    <ligand>
        <name>ATP</name>
        <dbReference type="ChEBI" id="CHEBI:30616"/>
    </ligand>
</feature>
<dbReference type="Pfam" id="PF00069">
    <property type="entry name" value="Pkinase"/>
    <property type="match status" value="2"/>
</dbReference>
<keyword evidence="4 9" id="KW-0547">Nucleotide-binding</keyword>
<reference evidence="12" key="1">
    <citation type="submission" date="2018-04" db="EMBL/GenBank/DDBJ databases">
        <title>Whole genome sequencing of Hypsizygus marmoreus.</title>
        <authorList>
            <person name="Choi I.-G."/>
            <person name="Min B."/>
            <person name="Kim J.-G."/>
            <person name="Kim S."/>
            <person name="Oh Y.-L."/>
            <person name="Kong W.-S."/>
            <person name="Park H."/>
            <person name="Jeong J."/>
            <person name="Song E.-S."/>
        </authorList>
    </citation>
    <scope>NUCLEOTIDE SEQUENCE [LARGE SCALE GENOMIC DNA]</scope>
    <source>
        <strain evidence="12">51987-8</strain>
    </source>
</reference>
<dbReference type="InterPro" id="IPR051334">
    <property type="entry name" value="SRPK"/>
</dbReference>
<evidence type="ECO:0000256" key="10">
    <source>
        <dbReference type="RuleBase" id="RU000304"/>
    </source>
</evidence>
<protein>
    <recommendedName>
        <fullName evidence="1">non-specific serine/threonine protein kinase</fullName>
        <ecNumber evidence="1">2.7.11.1</ecNumber>
    </recommendedName>
</protein>
<evidence type="ECO:0000256" key="4">
    <source>
        <dbReference type="ARBA" id="ARBA00022741"/>
    </source>
</evidence>
<dbReference type="GO" id="GO:0005634">
    <property type="term" value="C:nucleus"/>
    <property type="evidence" value="ECO:0007669"/>
    <property type="project" value="TreeGrafter"/>
</dbReference>